<reference evidence="1 2" key="1">
    <citation type="submission" date="2023-08" db="EMBL/GenBank/DDBJ databases">
        <title>The draft genome sequence of Paracraurococcus sp. LOR1-02.</title>
        <authorList>
            <person name="Kingkaew E."/>
            <person name="Tanasupawat S."/>
        </authorList>
    </citation>
    <scope>NUCLEOTIDE SEQUENCE [LARGE SCALE GENOMIC DNA]</scope>
    <source>
        <strain evidence="1 2">LOR1-02</strain>
    </source>
</reference>
<dbReference type="InterPro" id="IPR003374">
    <property type="entry name" value="ApbE-like_sf"/>
</dbReference>
<dbReference type="PIRSF" id="PIRSF006421">
    <property type="entry name" value="UCP006421"/>
    <property type="match status" value="1"/>
</dbReference>
<gene>
    <name evidence="1" type="ORF">Q7A36_00805</name>
</gene>
<evidence type="ECO:0000313" key="2">
    <source>
        <dbReference type="Proteomes" id="UP001243009"/>
    </source>
</evidence>
<comment type="caution">
    <text evidence="1">The sequence shown here is derived from an EMBL/GenBank/DDBJ whole genome shotgun (WGS) entry which is preliminary data.</text>
</comment>
<name>A0ABT9DSI8_9PROT</name>
<proteinExistence type="predicted"/>
<dbReference type="NCBIfam" id="NF003322">
    <property type="entry name" value="PRK04334.1-2"/>
    <property type="match status" value="1"/>
</dbReference>
<dbReference type="EMBL" id="JAUTWS010000001">
    <property type="protein sequence ID" value="MDO9706861.1"/>
    <property type="molecule type" value="Genomic_DNA"/>
</dbReference>
<evidence type="ECO:0000313" key="1">
    <source>
        <dbReference type="EMBL" id="MDO9706861.1"/>
    </source>
</evidence>
<accession>A0ABT9DSI8</accession>
<protein>
    <submittedName>
        <fullName evidence="1">UPF0280 family protein</fullName>
    </submittedName>
</protein>
<dbReference type="InterPro" id="IPR007183">
    <property type="entry name" value="UPF0280"/>
</dbReference>
<dbReference type="Proteomes" id="UP001243009">
    <property type="component" value="Unassembled WGS sequence"/>
</dbReference>
<dbReference type="Gene3D" id="3.10.520.10">
    <property type="entry name" value="ApbE-like domains"/>
    <property type="match status" value="1"/>
</dbReference>
<dbReference type="SUPFAM" id="SSF143631">
    <property type="entry name" value="ApbE-like"/>
    <property type="match status" value="1"/>
</dbReference>
<organism evidence="1 2">
    <name type="scientific">Paracraurococcus lichenis</name>
    <dbReference type="NCBI Taxonomy" id="3064888"/>
    <lineage>
        <taxon>Bacteria</taxon>
        <taxon>Pseudomonadati</taxon>
        <taxon>Pseudomonadota</taxon>
        <taxon>Alphaproteobacteria</taxon>
        <taxon>Acetobacterales</taxon>
        <taxon>Roseomonadaceae</taxon>
        <taxon>Paracraurococcus</taxon>
    </lineage>
</organism>
<dbReference type="RefSeq" id="WP_305101733.1">
    <property type="nucleotide sequence ID" value="NZ_JAUTWS010000001.1"/>
</dbReference>
<sequence>MAGAMSSPWAAALPDGRLHLQEGPIDLVIGLDGTRGAMAEARERACAAFEGLLAGLVAELPVLRTPVGVDPPPLQGRVARRMAAAVWPFRRDTITPMAAVAGAVAEEVLEAIAGIPGLLAAHVNNGGDIALHLAPGQSLRVGLVPSLERAVPEGMVRVRAEDPVRGIATSGWPGRSFSRGIADAVTVLAGTAAQADAAATVIANAVDAEHPAVRRAPADSLDPDSDLGALSVTVEVGALPPGIIEAALDAGEAVAEALLQRGLIQGALLVVQGATRVVGEPRLLPGA</sequence>
<keyword evidence="2" id="KW-1185">Reference proteome</keyword>